<dbReference type="RefSeq" id="WP_136577601.1">
    <property type="nucleotide sequence ID" value="NZ_STFF01000003.1"/>
</dbReference>
<evidence type="ECO:0000259" key="5">
    <source>
        <dbReference type="Pfam" id="PF24517"/>
    </source>
</evidence>
<feature type="domain" description="Carbohydrate-binding module family 96" evidence="5">
    <location>
        <begin position="76"/>
        <end position="213"/>
    </location>
</feature>
<dbReference type="NCBIfam" id="NF033679">
    <property type="entry name" value="DNRLRE_dom"/>
    <property type="match status" value="2"/>
</dbReference>
<protein>
    <submittedName>
        <fullName evidence="6">DNRLRE domain-containing protein</fullName>
    </submittedName>
</protein>
<feature type="chain" id="PRO_5021006563" evidence="4">
    <location>
        <begin position="23"/>
        <end position="443"/>
    </location>
</feature>
<comment type="caution">
    <text evidence="6">The sequence shown here is derived from an EMBL/GenBank/DDBJ whole genome shotgun (WGS) entry which is preliminary data.</text>
</comment>
<dbReference type="InterPro" id="IPR015615">
    <property type="entry name" value="TGF-beta-rel"/>
</dbReference>
<organism evidence="6 7">
    <name type="scientific">Niastella caeni</name>
    <dbReference type="NCBI Taxonomy" id="2569763"/>
    <lineage>
        <taxon>Bacteria</taxon>
        <taxon>Pseudomonadati</taxon>
        <taxon>Bacteroidota</taxon>
        <taxon>Chitinophagia</taxon>
        <taxon>Chitinophagales</taxon>
        <taxon>Chitinophagaceae</taxon>
        <taxon>Niastella</taxon>
    </lineage>
</organism>
<accession>A0A4S8HXG3</accession>
<feature type="domain" description="Carbohydrate-binding module family 96" evidence="5">
    <location>
        <begin position="297"/>
        <end position="437"/>
    </location>
</feature>
<dbReference type="Pfam" id="PF24517">
    <property type="entry name" value="CBM96"/>
    <property type="match status" value="2"/>
</dbReference>
<name>A0A4S8HXG3_9BACT</name>
<dbReference type="EMBL" id="STFF01000003">
    <property type="protein sequence ID" value="THU39469.1"/>
    <property type="molecule type" value="Genomic_DNA"/>
</dbReference>
<evidence type="ECO:0000256" key="3">
    <source>
        <dbReference type="ARBA" id="ARBA00022729"/>
    </source>
</evidence>
<evidence type="ECO:0000313" key="6">
    <source>
        <dbReference type="EMBL" id="THU39469.1"/>
    </source>
</evidence>
<dbReference type="InterPro" id="IPR055372">
    <property type="entry name" value="CBM96"/>
</dbReference>
<evidence type="ECO:0000313" key="7">
    <source>
        <dbReference type="Proteomes" id="UP000306918"/>
    </source>
</evidence>
<dbReference type="GO" id="GO:0005615">
    <property type="term" value="C:extracellular space"/>
    <property type="evidence" value="ECO:0007669"/>
    <property type="project" value="TreeGrafter"/>
</dbReference>
<dbReference type="Proteomes" id="UP000306918">
    <property type="component" value="Unassembled WGS sequence"/>
</dbReference>
<comment type="subcellular location">
    <subcellularLocation>
        <location evidence="1">Secreted</location>
    </subcellularLocation>
</comment>
<keyword evidence="2" id="KW-0964">Secreted</keyword>
<gene>
    <name evidence="6" type="ORF">FAM09_13270</name>
</gene>
<reference evidence="6 7" key="1">
    <citation type="submission" date="2019-04" db="EMBL/GenBank/DDBJ databases">
        <title>Niastella caeni sp. nov., isolated from activated sludge.</title>
        <authorList>
            <person name="Sheng M."/>
        </authorList>
    </citation>
    <scope>NUCLEOTIDE SEQUENCE [LARGE SCALE GENOMIC DNA]</scope>
    <source>
        <strain evidence="6 7">HX-2-15</strain>
    </source>
</reference>
<dbReference type="Gene3D" id="2.60.120.970">
    <property type="match status" value="2"/>
</dbReference>
<proteinExistence type="predicted"/>
<evidence type="ECO:0000256" key="4">
    <source>
        <dbReference type="SAM" id="SignalP"/>
    </source>
</evidence>
<sequence>MRKFNPLSLLSLLLAFSFNSQAQTPNCTYIKATPTGESYQEALISTATPNAADQSRMELVAAAWTCVAQEKELCDFRSLLRFDVSSIPANTVITGAKLYLYAKTDNINGNKGRPTYGTNNTAFLQRITTSWKPASVSWNAQPAVATSNQKILPQSASTIQNYEIDVTDFVQSWINKPDSNFGMLLRLQVEKHYNSLVFNSGKAPAALRPRLEICFPAAAKPVAEDTTTVSEPAPPPAVAPRPVMKESKILIIRGDKTSGQFKQLFLNSNVPYKADSTHPELGAAAWTCDGIGYPTCNVRSLFRYEVKEVPANANIISAKLFLYAKTNNINGIKGQPTYGENNKALLQRVTTPWKMAGTGWENQPRVAPERQKLLPQSKSKTQSYAIDITDFVRYWVKNPAQNHGMLLRLQVEEYYNSMIFYSSQAPNDALKPRLEIRYEIEKR</sequence>
<dbReference type="OrthoDB" id="661558at2"/>
<evidence type="ECO:0000256" key="2">
    <source>
        <dbReference type="ARBA" id="ARBA00022525"/>
    </source>
</evidence>
<dbReference type="AlphaFoldDB" id="A0A4S8HXG3"/>
<keyword evidence="3 4" id="KW-0732">Signal</keyword>
<dbReference type="PANTHER" id="PTHR11848">
    <property type="entry name" value="TGF-BETA FAMILY"/>
    <property type="match status" value="1"/>
</dbReference>
<evidence type="ECO:0000256" key="1">
    <source>
        <dbReference type="ARBA" id="ARBA00004613"/>
    </source>
</evidence>
<feature type="signal peptide" evidence="4">
    <location>
        <begin position="1"/>
        <end position="22"/>
    </location>
</feature>
<keyword evidence="7" id="KW-1185">Reference proteome</keyword>
<dbReference type="GO" id="GO:0005125">
    <property type="term" value="F:cytokine activity"/>
    <property type="evidence" value="ECO:0007669"/>
    <property type="project" value="TreeGrafter"/>
</dbReference>